<proteinExistence type="predicted"/>
<dbReference type="Proteomes" id="UP001218188">
    <property type="component" value="Unassembled WGS sequence"/>
</dbReference>
<protein>
    <submittedName>
        <fullName evidence="2">Uncharacterized protein</fullName>
    </submittedName>
</protein>
<dbReference type="EMBL" id="JARJCM010000019">
    <property type="protein sequence ID" value="KAJ7041028.1"/>
    <property type="molecule type" value="Genomic_DNA"/>
</dbReference>
<feature type="region of interest" description="Disordered" evidence="1">
    <location>
        <begin position="182"/>
        <end position="275"/>
    </location>
</feature>
<comment type="caution">
    <text evidence="2">The sequence shown here is derived from an EMBL/GenBank/DDBJ whole genome shotgun (WGS) entry which is preliminary data.</text>
</comment>
<feature type="compositionally biased region" description="Basic residues" evidence="1">
    <location>
        <begin position="127"/>
        <end position="141"/>
    </location>
</feature>
<accession>A0AAD6TAZ6</accession>
<feature type="compositionally biased region" description="Polar residues" evidence="1">
    <location>
        <begin position="239"/>
        <end position="251"/>
    </location>
</feature>
<evidence type="ECO:0000313" key="3">
    <source>
        <dbReference type="Proteomes" id="UP001218188"/>
    </source>
</evidence>
<feature type="compositionally biased region" description="Polar residues" evidence="1">
    <location>
        <begin position="184"/>
        <end position="202"/>
    </location>
</feature>
<evidence type="ECO:0000313" key="2">
    <source>
        <dbReference type="EMBL" id="KAJ7041028.1"/>
    </source>
</evidence>
<feature type="compositionally biased region" description="Pro residues" evidence="1">
    <location>
        <begin position="1"/>
        <end position="11"/>
    </location>
</feature>
<reference evidence="2" key="1">
    <citation type="submission" date="2023-03" db="EMBL/GenBank/DDBJ databases">
        <title>Massive genome expansion in bonnet fungi (Mycena s.s.) driven by repeated elements and novel gene families across ecological guilds.</title>
        <authorList>
            <consortium name="Lawrence Berkeley National Laboratory"/>
            <person name="Harder C.B."/>
            <person name="Miyauchi S."/>
            <person name="Viragh M."/>
            <person name="Kuo A."/>
            <person name="Thoen E."/>
            <person name="Andreopoulos B."/>
            <person name="Lu D."/>
            <person name="Skrede I."/>
            <person name="Drula E."/>
            <person name="Henrissat B."/>
            <person name="Morin E."/>
            <person name="Kohler A."/>
            <person name="Barry K."/>
            <person name="LaButti K."/>
            <person name="Morin E."/>
            <person name="Salamov A."/>
            <person name="Lipzen A."/>
            <person name="Mereny Z."/>
            <person name="Hegedus B."/>
            <person name="Baldrian P."/>
            <person name="Stursova M."/>
            <person name="Weitz H."/>
            <person name="Taylor A."/>
            <person name="Grigoriev I.V."/>
            <person name="Nagy L.G."/>
            <person name="Martin F."/>
            <person name="Kauserud H."/>
        </authorList>
    </citation>
    <scope>NUCLEOTIDE SEQUENCE</scope>
    <source>
        <strain evidence="2">CBHHK200</strain>
    </source>
</reference>
<organism evidence="2 3">
    <name type="scientific">Mycena alexandri</name>
    <dbReference type="NCBI Taxonomy" id="1745969"/>
    <lineage>
        <taxon>Eukaryota</taxon>
        <taxon>Fungi</taxon>
        <taxon>Dikarya</taxon>
        <taxon>Basidiomycota</taxon>
        <taxon>Agaricomycotina</taxon>
        <taxon>Agaricomycetes</taxon>
        <taxon>Agaricomycetidae</taxon>
        <taxon>Agaricales</taxon>
        <taxon>Marasmiineae</taxon>
        <taxon>Mycenaceae</taxon>
        <taxon>Mycena</taxon>
    </lineage>
</organism>
<keyword evidence="3" id="KW-1185">Reference proteome</keyword>
<feature type="region of interest" description="Disordered" evidence="1">
    <location>
        <begin position="106"/>
        <end position="166"/>
    </location>
</feature>
<sequence>MTSDPYWPPPTLNVDPEPDNEDSAQPFLTPWEHFTDPKALPDADLPQDPEPSPLESIPSNGGYCGAAGCPHSCNCMPFLLFSPASRAAAAASMGARLSTSDGRSMLDVFGAPGGPSSLSLSLTQHRDRSRSRSHSRPRSRSLSRAPSPVNPIILNPPSASPLPSMSDSITIPNPVLRGLLQDPHMSSSLPNMASSHFLSPSPLSREFRGGPLTPRDRPAPLASSSKPRETQLPPPMLSHSRNPSPYPSTTPLVDAAGSQRPPPLSHLERILFPSR</sequence>
<evidence type="ECO:0000256" key="1">
    <source>
        <dbReference type="SAM" id="MobiDB-lite"/>
    </source>
</evidence>
<name>A0AAD6TAZ6_9AGAR</name>
<feature type="region of interest" description="Disordered" evidence="1">
    <location>
        <begin position="1"/>
        <end position="57"/>
    </location>
</feature>
<dbReference type="AlphaFoldDB" id="A0AAD6TAZ6"/>
<gene>
    <name evidence="2" type="ORF">C8F04DRAFT_187442</name>
</gene>